<feature type="domain" description="F-box" evidence="2">
    <location>
        <begin position="60"/>
        <end position="106"/>
    </location>
</feature>
<dbReference type="Pfam" id="PF12937">
    <property type="entry name" value="F-box-like"/>
    <property type="match status" value="1"/>
</dbReference>
<reference evidence="3" key="1">
    <citation type="journal article" date="2020" name="Fungal Divers.">
        <title>Resolving the Mortierellaceae phylogeny through synthesis of multi-gene phylogenetics and phylogenomics.</title>
        <authorList>
            <person name="Vandepol N."/>
            <person name="Liber J."/>
            <person name="Desiro A."/>
            <person name="Na H."/>
            <person name="Kennedy M."/>
            <person name="Barry K."/>
            <person name="Grigoriev I.V."/>
            <person name="Miller A.N."/>
            <person name="O'Donnell K."/>
            <person name="Stajich J.E."/>
            <person name="Bonito G."/>
        </authorList>
    </citation>
    <scope>NUCLEOTIDE SEQUENCE</scope>
    <source>
        <strain evidence="3">NRRL 6426</strain>
    </source>
</reference>
<dbReference type="AlphaFoldDB" id="A0A9P5S136"/>
<evidence type="ECO:0000313" key="3">
    <source>
        <dbReference type="EMBL" id="KAF9150685.1"/>
    </source>
</evidence>
<keyword evidence="4" id="KW-1185">Reference proteome</keyword>
<dbReference type="EMBL" id="JAAAUQ010000392">
    <property type="protein sequence ID" value="KAF9150685.1"/>
    <property type="molecule type" value="Genomic_DNA"/>
</dbReference>
<sequence>MWANPQHLKTYIRQSRRRNIITGFGKWVPQPPRRPDQHHQQQQQLTTPTAVDTMTTLTNPPSQQQLPPELWTQVFSFLYPSQLSPIAAVNKTWRDLVHRLPIWRLISSEAGLLVRSKFFPEDYEWVPNHFVLVQEKSQEICEECYKRFPQHEVERVLPVRIVFDKFHNRNSNNDGDGNNDNNRAVLAPGPTPDIMIQMCRPCRIDYYSKHPEPIPKRLNHFYWEGTSYKVTPRIDGNTASLIYGLSTAYIRSLPFENAPPSRSSIHEDDDDYQHRRGRHQQQRRMHIFQEPAVLQLARKVHGGDVGIAYYCVTNPSYSPGSWNRSNPQDDTTKKRQVYLRSLMYDRGITPPSRSIACDAFVESGQGDPTDIVEDLDMENWFMRRTNYYHPNQIGTRQVKLRLRPGRRQTRLRGLFEDQKGGGGEEKEEDKEWYKLSVLNNWLENRLENGLYKSYKLDPEGPENPPESLWPLIDRIDMGHIALVHAAECIVEVLEEEKKGRVFGVEELEEFGLTIEQICEMIDRRANRDSGSGTIFTLSMLLEDELGEGWDALVVQRVKNLLQSQPF</sequence>
<dbReference type="SUPFAM" id="SSF81383">
    <property type="entry name" value="F-box domain"/>
    <property type="match status" value="1"/>
</dbReference>
<dbReference type="InterPro" id="IPR036047">
    <property type="entry name" value="F-box-like_dom_sf"/>
</dbReference>
<evidence type="ECO:0000256" key="1">
    <source>
        <dbReference type="SAM" id="MobiDB-lite"/>
    </source>
</evidence>
<dbReference type="OrthoDB" id="2406887at2759"/>
<proteinExistence type="predicted"/>
<dbReference type="Proteomes" id="UP000748756">
    <property type="component" value="Unassembled WGS sequence"/>
</dbReference>
<dbReference type="InterPro" id="IPR001810">
    <property type="entry name" value="F-box_dom"/>
</dbReference>
<protein>
    <recommendedName>
        <fullName evidence="2">F-box domain-containing protein</fullName>
    </recommendedName>
</protein>
<organism evidence="3 4">
    <name type="scientific">Linnemannia schmuckeri</name>
    <dbReference type="NCBI Taxonomy" id="64567"/>
    <lineage>
        <taxon>Eukaryota</taxon>
        <taxon>Fungi</taxon>
        <taxon>Fungi incertae sedis</taxon>
        <taxon>Mucoromycota</taxon>
        <taxon>Mortierellomycotina</taxon>
        <taxon>Mortierellomycetes</taxon>
        <taxon>Mortierellales</taxon>
        <taxon>Mortierellaceae</taxon>
        <taxon>Linnemannia</taxon>
    </lineage>
</organism>
<comment type="caution">
    <text evidence="3">The sequence shown here is derived from an EMBL/GenBank/DDBJ whole genome shotgun (WGS) entry which is preliminary data.</text>
</comment>
<feature type="region of interest" description="Disordered" evidence="1">
    <location>
        <begin position="24"/>
        <end position="47"/>
    </location>
</feature>
<gene>
    <name evidence="3" type="ORF">BG015_007494</name>
</gene>
<accession>A0A9P5S136</accession>
<dbReference type="Gene3D" id="1.20.1280.50">
    <property type="match status" value="1"/>
</dbReference>
<name>A0A9P5S136_9FUNG</name>
<dbReference type="CDD" id="cd09917">
    <property type="entry name" value="F-box_SF"/>
    <property type="match status" value="1"/>
</dbReference>
<evidence type="ECO:0000313" key="4">
    <source>
        <dbReference type="Proteomes" id="UP000748756"/>
    </source>
</evidence>
<evidence type="ECO:0000259" key="2">
    <source>
        <dbReference type="PROSITE" id="PS50181"/>
    </source>
</evidence>
<dbReference type="SMART" id="SM00256">
    <property type="entry name" value="FBOX"/>
    <property type="match status" value="1"/>
</dbReference>
<dbReference type="PROSITE" id="PS50181">
    <property type="entry name" value="FBOX"/>
    <property type="match status" value="1"/>
</dbReference>